<reference evidence="2 3" key="1">
    <citation type="submission" date="2017-03" db="EMBL/GenBank/DDBJ databases">
        <title>Draft genome sequence of Streptomyces scabrisporus NF3, endophyte isolated from Amphipterygium adstringens.</title>
        <authorList>
            <person name="Vazquez M."/>
            <person name="Ceapa C.D."/>
            <person name="Rodriguez Luna D."/>
            <person name="Sanchez Esquivel S."/>
        </authorList>
    </citation>
    <scope>NUCLEOTIDE SEQUENCE [LARGE SCALE GENOMIC DNA]</scope>
    <source>
        <strain evidence="2 3">NF3</strain>
    </source>
</reference>
<dbReference type="RefSeq" id="WP_078982548.1">
    <property type="nucleotide sequence ID" value="NZ_MWQN01000005.1"/>
</dbReference>
<accession>A0A1T3NIT2</accession>
<dbReference type="AlphaFoldDB" id="A0A1T3NIT2"/>
<dbReference type="SUPFAM" id="SSF52540">
    <property type="entry name" value="P-loop containing nucleoside triphosphate hydrolases"/>
    <property type="match status" value="1"/>
</dbReference>
<comment type="caution">
    <text evidence="2">The sequence shown here is derived from an EMBL/GenBank/DDBJ whole genome shotgun (WGS) entry which is preliminary data.</text>
</comment>
<dbReference type="Proteomes" id="UP000190037">
    <property type="component" value="Unassembled WGS sequence"/>
</dbReference>
<gene>
    <name evidence="2" type="ORF">B4N89_45280</name>
</gene>
<dbReference type="OrthoDB" id="4544822at2"/>
<organism evidence="2 3">
    <name type="scientific">Embleya scabrispora</name>
    <dbReference type="NCBI Taxonomy" id="159449"/>
    <lineage>
        <taxon>Bacteria</taxon>
        <taxon>Bacillati</taxon>
        <taxon>Actinomycetota</taxon>
        <taxon>Actinomycetes</taxon>
        <taxon>Kitasatosporales</taxon>
        <taxon>Streptomycetaceae</taxon>
        <taxon>Embleya</taxon>
    </lineage>
</organism>
<feature type="domain" description="AAA+ ATPase" evidence="1">
    <location>
        <begin position="235"/>
        <end position="498"/>
    </location>
</feature>
<name>A0A1T3NIT2_9ACTN</name>
<dbReference type="Gene3D" id="3.40.50.300">
    <property type="entry name" value="P-loop containing nucleotide triphosphate hydrolases"/>
    <property type="match status" value="1"/>
</dbReference>
<protein>
    <recommendedName>
        <fullName evidence="1">AAA+ ATPase domain-containing protein</fullName>
    </recommendedName>
</protein>
<evidence type="ECO:0000313" key="3">
    <source>
        <dbReference type="Proteomes" id="UP000190037"/>
    </source>
</evidence>
<keyword evidence="3" id="KW-1185">Reference proteome</keyword>
<sequence>MTPDEWLQRWLAVATPLAFAQEYFGFRDTLGRTVVPLDQAYVWAAARPDLWEGWPRVPRRVRELAGRYWHVREEALAGRGSFLALARVYAADAGSLYRLPSDVPPREATYVIAAHAQKPLELAEELVREAEEYYYLARAPLPVAGPGRWTFGGREPTTITIPDTESGSPVPPVDLRTAPYRARATISRRDALRTVRRQAAADPAGRRWKPQLLARFHERLTDARGRPATGLRMPAGRVTVVNAPTGVGKTVVINAVAPRLARRGDGPVAVIVGTVHDGLTTAERIRADDELVHEVAAELARTPGAAELRVVPLVSPYRRADQAERALDQGSEERFDLLAYGCDLSAWITDGPPVRRGSEPCLTLEPADDVAGTESAGPHGCPRMGTCDKYSLIRAAAGADIIVTNHHNLLLGAVPVTVATGRGVVRRMSVLEFVTTHCRVLIVDEVDHLQSVWCDTGSEDFCLANRGTAGTSLLLEVDLQREALAARADRRVVNALFKARGLGEQFLNYVLDGELWLDPEAEDTERPGSGWHVPGTWDRVLLKDLLGLDEHATIAPGEYAAFRAIFPDADKKEAFPEKFAPLARILRDAVSRDAGEDELPVVKVEIARELKRLKVPPPRRREVSNALLVRAWLGSLHKALTHLKSVVAGLGPQIPAGRELARALGAATGNGALPYGPLGYQLFGFKVDKNNRGGGRLSVQSLGGDPHTGTVQLGGTVALACAGHERSVLALSATAYFPRAARTHLHTDPAYVMTDATPGKVTARPGNVSDSDTAWNPIRIGGLPESHKADWVRTLGERLWTTRLSEHLRDLENADRDRARAMVVSNSYRQAGLLGAGIAHAVAKTGGQPSWIAVVIPKTGLPPGIALPPGVVTVTVDRLEDLPRTHPHVKIVCAPLPLVARALNILVPGTDRSAITSIWVGLRPVADLHSPKAMYASINAAGVAAGRPGPDPAHMLALQNRAARRRLHALLRSDPRFSRLPPYLKTEILAGILVDLIQLAGRARRGDTPVQLYLVDNAFFDTRLGSDFPALVRAYFDELTDEEQKMLRRVYGSTLTAWLDLAHSDEPANLTHVPLPRETEPDHESVR</sequence>
<evidence type="ECO:0000313" key="2">
    <source>
        <dbReference type="EMBL" id="OPC76702.1"/>
    </source>
</evidence>
<dbReference type="EMBL" id="MWQN01000005">
    <property type="protein sequence ID" value="OPC76702.1"/>
    <property type="molecule type" value="Genomic_DNA"/>
</dbReference>
<proteinExistence type="predicted"/>
<dbReference type="InterPro" id="IPR003593">
    <property type="entry name" value="AAA+_ATPase"/>
</dbReference>
<dbReference type="STRING" id="159449.B4N89_45280"/>
<dbReference type="InterPro" id="IPR027417">
    <property type="entry name" value="P-loop_NTPase"/>
</dbReference>
<dbReference type="SMART" id="SM00382">
    <property type="entry name" value="AAA"/>
    <property type="match status" value="1"/>
</dbReference>
<evidence type="ECO:0000259" key="1">
    <source>
        <dbReference type="SMART" id="SM00382"/>
    </source>
</evidence>